<evidence type="ECO:0000313" key="1">
    <source>
        <dbReference type="EMBL" id="KIJ38135.1"/>
    </source>
</evidence>
<evidence type="ECO:0000313" key="2">
    <source>
        <dbReference type="Proteomes" id="UP000054279"/>
    </source>
</evidence>
<dbReference type="EMBL" id="KN837163">
    <property type="protein sequence ID" value="KIJ38135.1"/>
    <property type="molecule type" value="Genomic_DNA"/>
</dbReference>
<protein>
    <submittedName>
        <fullName evidence="1">Uncharacterized protein</fullName>
    </submittedName>
</protein>
<accession>A0A0C9VK83</accession>
<keyword evidence="2" id="KW-1185">Reference proteome</keyword>
<sequence>MCHLDPAVDRCHAQPVPPESCRCTWRDSSMEFTECPDDALGAFPEPLFSNSQRTSRSLRSFYGLLHDAYRLDCV</sequence>
<organism evidence="1 2">
    <name type="scientific">Sphaerobolus stellatus (strain SS14)</name>
    <dbReference type="NCBI Taxonomy" id="990650"/>
    <lineage>
        <taxon>Eukaryota</taxon>
        <taxon>Fungi</taxon>
        <taxon>Dikarya</taxon>
        <taxon>Basidiomycota</taxon>
        <taxon>Agaricomycotina</taxon>
        <taxon>Agaricomycetes</taxon>
        <taxon>Phallomycetidae</taxon>
        <taxon>Geastrales</taxon>
        <taxon>Sphaerobolaceae</taxon>
        <taxon>Sphaerobolus</taxon>
    </lineage>
</organism>
<gene>
    <name evidence="1" type="ORF">M422DRAFT_33469</name>
</gene>
<proteinExistence type="predicted"/>
<dbReference type="Proteomes" id="UP000054279">
    <property type="component" value="Unassembled WGS sequence"/>
</dbReference>
<dbReference type="AlphaFoldDB" id="A0A0C9VK83"/>
<name>A0A0C9VK83_SPHS4</name>
<reference evidence="1 2" key="1">
    <citation type="submission" date="2014-06" db="EMBL/GenBank/DDBJ databases">
        <title>Evolutionary Origins and Diversification of the Mycorrhizal Mutualists.</title>
        <authorList>
            <consortium name="DOE Joint Genome Institute"/>
            <consortium name="Mycorrhizal Genomics Consortium"/>
            <person name="Kohler A."/>
            <person name="Kuo A."/>
            <person name="Nagy L.G."/>
            <person name="Floudas D."/>
            <person name="Copeland A."/>
            <person name="Barry K.W."/>
            <person name="Cichocki N."/>
            <person name="Veneault-Fourrey C."/>
            <person name="LaButti K."/>
            <person name="Lindquist E.A."/>
            <person name="Lipzen A."/>
            <person name="Lundell T."/>
            <person name="Morin E."/>
            <person name="Murat C."/>
            <person name="Riley R."/>
            <person name="Ohm R."/>
            <person name="Sun H."/>
            <person name="Tunlid A."/>
            <person name="Henrissat B."/>
            <person name="Grigoriev I.V."/>
            <person name="Hibbett D.S."/>
            <person name="Martin F."/>
        </authorList>
    </citation>
    <scope>NUCLEOTIDE SEQUENCE [LARGE SCALE GENOMIC DNA]</scope>
    <source>
        <strain evidence="1 2">SS14</strain>
    </source>
</reference>
<dbReference type="HOGENOM" id="CLU_200688_0_0_1"/>